<proteinExistence type="predicted"/>
<evidence type="ECO:0000313" key="1">
    <source>
        <dbReference type="EMBL" id="KAK1579953.1"/>
    </source>
</evidence>
<protein>
    <submittedName>
        <fullName evidence="1">Uncharacterized protein</fullName>
    </submittedName>
</protein>
<gene>
    <name evidence="1" type="ORF">LY79DRAFT_329683</name>
</gene>
<dbReference type="GeneID" id="85436729"/>
<name>A0AAD8V2Q5_9PEZI</name>
<dbReference type="EMBL" id="JAHLJV010000060">
    <property type="protein sequence ID" value="KAK1579953.1"/>
    <property type="molecule type" value="Genomic_DNA"/>
</dbReference>
<accession>A0AAD8V2Q5</accession>
<dbReference type="AlphaFoldDB" id="A0AAD8V2Q5"/>
<keyword evidence="2" id="KW-1185">Reference proteome</keyword>
<dbReference type="Proteomes" id="UP001230504">
    <property type="component" value="Unassembled WGS sequence"/>
</dbReference>
<comment type="caution">
    <text evidence="1">The sequence shown here is derived from an EMBL/GenBank/DDBJ whole genome shotgun (WGS) entry which is preliminary data.</text>
</comment>
<sequence>MKYWLPSPSETHDSRVTLARDAAHPMLPCKSGLDHKLNIRPSLHYIAICSCDIQSGDKDCNMPLSMCRSTIGLTQLRGTDSTINREEIVSAYGLDVVERGCKAVVQSLKEAGNSLDINTVGQTVVATQGHGISV</sequence>
<reference evidence="1" key="1">
    <citation type="submission" date="2021-06" db="EMBL/GenBank/DDBJ databases">
        <title>Comparative genomics, transcriptomics and evolutionary studies reveal genomic signatures of adaptation to plant cell wall in hemibiotrophic fungi.</title>
        <authorList>
            <consortium name="DOE Joint Genome Institute"/>
            <person name="Baroncelli R."/>
            <person name="Diaz J.F."/>
            <person name="Benocci T."/>
            <person name="Peng M."/>
            <person name="Battaglia E."/>
            <person name="Haridas S."/>
            <person name="Andreopoulos W."/>
            <person name="Labutti K."/>
            <person name="Pangilinan J."/>
            <person name="Floch G.L."/>
            <person name="Makela M.R."/>
            <person name="Henrissat B."/>
            <person name="Grigoriev I.V."/>
            <person name="Crouch J.A."/>
            <person name="De Vries R.P."/>
            <person name="Sukno S.A."/>
            <person name="Thon M.R."/>
        </authorList>
    </citation>
    <scope>NUCLEOTIDE SEQUENCE</scope>
    <source>
        <strain evidence="1">CBS 125086</strain>
    </source>
</reference>
<organism evidence="1 2">
    <name type="scientific">Colletotrichum navitas</name>
    <dbReference type="NCBI Taxonomy" id="681940"/>
    <lineage>
        <taxon>Eukaryota</taxon>
        <taxon>Fungi</taxon>
        <taxon>Dikarya</taxon>
        <taxon>Ascomycota</taxon>
        <taxon>Pezizomycotina</taxon>
        <taxon>Sordariomycetes</taxon>
        <taxon>Hypocreomycetidae</taxon>
        <taxon>Glomerellales</taxon>
        <taxon>Glomerellaceae</taxon>
        <taxon>Colletotrichum</taxon>
        <taxon>Colletotrichum graminicola species complex</taxon>
    </lineage>
</organism>
<dbReference type="RefSeq" id="XP_060411031.1">
    <property type="nucleotide sequence ID" value="XM_060552489.1"/>
</dbReference>
<evidence type="ECO:0000313" key="2">
    <source>
        <dbReference type="Proteomes" id="UP001230504"/>
    </source>
</evidence>